<reference evidence="3 4" key="1">
    <citation type="submission" date="2020-01" db="EMBL/GenBank/DDBJ databases">
        <title>Whole-genome sequence of Heliobacterium undosum DSM 13378.</title>
        <authorList>
            <person name="Kyndt J.A."/>
            <person name="Meyer T.E."/>
        </authorList>
    </citation>
    <scope>NUCLEOTIDE SEQUENCE [LARGE SCALE GENOMIC DNA]</scope>
    <source>
        <strain evidence="3 4">DSM 13378</strain>
    </source>
</reference>
<evidence type="ECO:0000313" key="3">
    <source>
        <dbReference type="EMBL" id="MZP30000.1"/>
    </source>
</evidence>
<comment type="caution">
    <text evidence="3">The sequence shown here is derived from an EMBL/GenBank/DDBJ whole genome shotgun (WGS) entry which is preliminary data.</text>
</comment>
<dbReference type="PANTHER" id="PTHR30383">
    <property type="entry name" value="THIOESTERASE 1/PROTEASE 1/LYSOPHOSPHOLIPASE L1"/>
    <property type="match status" value="1"/>
</dbReference>
<dbReference type="SUPFAM" id="SSF52266">
    <property type="entry name" value="SGNH hydrolase"/>
    <property type="match status" value="1"/>
</dbReference>
<feature type="domain" description="SGNH hydrolase-type esterase" evidence="2">
    <location>
        <begin position="58"/>
        <end position="245"/>
    </location>
</feature>
<dbReference type="Gene3D" id="3.40.50.1110">
    <property type="entry name" value="SGNH hydrolase"/>
    <property type="match status" value="1"/>
</dbReference>
<feature type="transmembrane region" description="Helical" evidence="1">
    <location>
        <begin position="9"/>
        <end position="29"/>
    </location>
</feature>
<dbReference type="AlphaFoldDB" id="A0A845L5Q5"/>
<organism evidence="3 4">
    <name type="scientific">Heliomicrobium undosum</name>
    <dbReference type="NCBI Taxonomy" id="121734"/>
    <lineage>
        <taxon>Bacteria</taxon>
        <taxon>Bacillati</taxon>
        <taxon>Bacillota</taxon>
        <taxon>Clostridia</taxon>
        <taxon>Eubacteriales</taxon>
        <taxon>Heliobacteriaceae</taxon>
        <taxon>Heliomicrobium</taxon>
    </lineage>
</organism>
<gene>
    <name evidence="3" type="ORF">GTO91_09815</name>
</gene>
<dbReference type="RefSeq" id="WP_161258481.1">
    <property type="nucleotide sequence ID" value="NZ_WXEY01000009.1"/>
</dbReference>
<keyword evidence="4" id="KW-1185">Reference proteome</keyword>
<dbReference type="GO" id="GO:0004622">
    <property type="term" value="F:phosphatidylcholine lysophospholipase activity"/>
    <property type="evidence" value="ECO:0007669"/>
    <property type="project" value="TreeGrafter"/>
</dbReference>
<keyword evidence="1" id="KW-0472">Membrane</keyword>
<protein>
    <submittedName>
        <fullName evidence="3">GDSL family lipase</fullName>
    </submittedName>
</protein>
<accession>A0A845L5Q5</accession>
<sequence length="255" mass="28242">MKGKQTNDVIFLFLLICIFGILGQGWWLGNGFLEKNMNTDTSRFEKTNADKAPFVIVAMGDSLTKGTGDSSGKGYVGYLVDRIQESANRRVALSNIAVNGEKSGQLLGKLKHPSVRKQVEAADVIVMTIGANDLLTGETIKNINFAQLQKNKAEYVRNLRAILSHIRSQNTKANIFYLGLYNPFSNVENAALTSSVIQNWNATSARVCAGFPKTAFVPTFDLFSAMVKNYLSNDMFHPNARGYRLMAERLAQYIL</sequence>
<dbReference type="InterPro" id="IPR013830">
    <property type="entry name" value="SGNH_hydro"/>
</dbReference>
<keyword evidence="1" id="KW-1133">Transmembrane helix</keyword>
<keyword evidence="1" id="KW-0812">Transmembrane</keyword>
<dbReference type="InterPro" id="IPR051532">
    <property type="entry name" value="Ester_Hydrolysis_Enzymes"/>
</dbReference>
<evidence type="ECO:0000259" key="2">
    <source>
        <dbReference type="Pfam" id="PF13472"/>
    </source>
</evidence>
<dbReference type="PANTHER" id="PTHR30383:SF27">
    <property type="entry name" value="SPORE GERMINATION LIPASE LIPC"/>
    <property type="match status" value="1"/>
</dbReference>
<name>A0A845L5Q5_9FIRM</name>
<proteinExistence type="predicted"/>
<evidence type="ECO:0000256" key="1">
    <source>
        <dbReference type="SAM" id="Phobius"/>
    </source>
</evidence>
<evidence type="ECO:0000313" key="4">
    <source>
        <dbReference type="Proteomes" id="UP000463470"/>
    </source>
</evidence>
<dbReference type="InterPro" id="IPR036514">
    <property type="entry name" value="SGNH_hydro_sf"/>
</dbReference>
<dbReference type="Pfam" id="PF13472">
    <property type="entry name" value="Lipase_GDSL_2"/>
    <property type="match status" value="1"/>
</dbReference>
<dbReference type="OrthoDB" id="252349at2"/>
<dbReference type="EMBL" id="WXEY01000009">
    <property type="protein sequence ID" value="MZP30000.1"/>
    <property type="molecule type" value="Genomic_DNA"/>
</dbReference>
<dbReference type="Proteomes" id="UP000463470">
    <property type="component" value="Unassembled WGS sequence"/>
</dbReference>